<dbReference type="EMBL" id="JABEZV010449250">
    <property type="protein sequence ID" value="MBA0731294.1"/>
    <property type="molecule type" value="Genomic_DNA"/>
</dbReference>
<gene>
    <name evidence="1" type="ORF">Golax_022947</name>
</gene>
<protein>
    <submittedName>
        <fullName evidence="1">Uncharacterized protein</fullName>
    </submittedName>
</protein>
<evidence type="ECO:0000313" key="1">
    <source>
        <dbReference type="EMBL" id="MBA0731294.1"/>
    </source>
</evidence>
<sequence length="34" mass="4028">MRSSELGQKRHSMRNVIVWLREIYQNCGNLPVLV</sequence>
<organism evidence="1 2">
    <name type="scientific">Gossypium laxum</name>
    <dbReference type="NCBI Taxonomy" id="34288"/>
    <lineage>
        <taxon>Eukaryota</taxon>
        <taxon>Viridiplantae</taxon>
        <taxon>Streptophyta</taxon>
        <taxon>Embryophyta</taxon>
        <taxon>Tracheophyta</taxon>
        <taxon>Spermatophyta</taxon>
        <taxon>Magnoliopsida</taxon>
        <taxon>eudicotyledons</taxon>
        <taxon>Gunneridae</taxon>
        <taxon>Pentapetalae</taxon>
        <taxon>rosids</taxon>
        <taxon>malvids</taxon>
        <taxon>Malvales</taxon>
        <taxon>Malvaceae</taxon>
        <taxon>Malvoideae</taxon>
        <taxon>Gossypium</taxon>
    </lineage>
</organism>
<evidence type="ECO:0000313" key="2">
    <source>
        <dbReference type="Proteomes" id="UP000593574"/>
    </source>
</evidence>
<dbReference type="AlphaFoldDB" id="A0A7J9B6P2"/>
<proteinExistence type="predicted"/>
<keyword evidence="2" id="KW-1185">Reference proteome</keyword>
<dbReference type="Proteomes" id="UP000593574">
    <property type="component" value="Unassembled WGS sequence"/>
</dbReference>
<reference evidence="1 2" key="1">
    <citation type="journal article" date="2019" name="Genome Biol. Evol.">
        <title>Insights into the evolution of the New World diploid cottons (Gossypium, subgenus Houzingenia) based on genome sequencing.</title>
        <authorList>
            <person name="Grover C.E."/>
            <person name="Arick M.A. 2nd"/>
            <person name="Thrash A."/>
            <person name="Conover J.L."/>
            <person name="Sanders W.S."/>
            <person name="Peterson D.G."/>
            <person name="Frelichowski J.E."/>
            <person name="Scheffler J.A."/>
            <person name="Scheffler B.E."/>
            <person name="Wendel J.F."/>
        </authorList>
    </citation>
    <scope>NUCLEOTIDE SEQUENCE [LARGE SCALE GENOMIC DNA]</scope>
    <source>
        <strain evidence="1">4</strain>
        <tissue evidence="1">Leaf</tissue>
    </source>
</reference>
<name>A0A7J9B6P2_9ROSI</name>
<accession>A0A7J9B6P2</accession>
<comment type="caution">
    <text evidence="1">The sequence shown here is derived from an EMBL/GenBank/DDBJ whole genome shotgun (WGS) entry which is preliminary data.</text>
</comment>